<accession>A0A6J4T3T2</accession>
<feature type="signal peptide" evidence="2">
    <location>
        <begin position="1"/>
        <end position="23"/>
    </location>
</feature>
<evidence type="ECO:0000256" key="1">
    <source>
        <dbReference type="SAM" id="Phobius"/>
    </source>
</evidence>
<proteinExistence type="predicted"/>
<keyword evidence="1" id="KW-1133">Transmembrane helix</keyword>
<keyword evidence="1" id="KW-0472">Membrane</keyword>
<protein>
    <submittedName>
        <fullName evidence="3">Uncharacterized protein</fullName>
    </submittedName>
</protein>
<dbReference type="EMBL" id="CADCVU010000172">
    <property type="protein sequence ID" value="CAA9512936.1"/>
    <property type="molecule type" value="Genomic_DNA"/>
</dbReference>
<evidence type="ECO:0000256" key="2">
    <source>
        <dbReference type="SAM" id="SignalP"/>
    </source>
</evidence>
<keyword evidence="1" id="KW-0812">Transmembrane</keyword>
<reference evidence="3" key="1">
    <citation type="submission" date="2020-02" db="EMBL/GenBank/DDBJ databases">
        <authorList>
            <person name="Meier V. D."/>
        </authorList>
    </citation>
    <scope>NUCLEOTIDE SEQUENCE</scope>
    <source>
        <strain evidence="3">AVDCRST_MAG45</strain>
    </source>
</reference>
<dbReference type="AlphaFoldDB" id="A0A6J4T3T2"/>
<name>A0A6J4T3T2_9ACTN</name>
<organism evidence="3">
    <name type="scientific">uncultured Solirubrobacterales bacterium</name>
    <dbReference type="NCBI Taxonomy" id="768556"/>
    <lineage>
        <taxon>Bacteria</taxon>
        <taxon>Bacillati</taxon>
        <taxon>Actinomycetota</taxon>
        <taxon>Thermoleophilia</taxon>
        <taxon>Solirubrobacterales</taxon>
        <taxon>environmental samples</taxon>
    </lineage>
</organism>
<feature type="chain" id="PRO_5026893515" evidence="2">
    <location>
        <begin position="24"/>
        <end position="73"/>
    </location>
</feature>
<feature type="transmembrane region" description="Helical" evidence="1">
    <location>
        <begin position="39"/>
        <end position="58"/>
    </location>
</feature>
<sequence length="73" mass="7665">MYAAILAGLLAVLAAAAGAPALAARAAGRPSRPVRAARLARYYVLVTAALAAGLWDHLREGTPDHWDRDEGTR</sequence>
<keyword evidence="2" id="KW-0732">Signal</keyword>
<gene>
    <name evidence="3" type="ORF">AVDCRST_MAG45-2018</name>
</gene>
<evidence type="ECO:0000313" key="3">
    <source>
        <dbReference type="EMBL" id="CAA9512936.1"/>
    </source>
</evidence>